<gene>
    <name evidence="5" type="ORF">FFLO_06389</name>
</gene>
<dbReference type="EMBL" id="JABELV010000205">
    <property type="protein sequence ID" value="KAG7528123.1"/>
    <property type="molecule type" value="Genomic_DNA"/>
</dbReference>
<comment type="caution">
    <text evidence="5">The sequence shown here is derived from an EMBL/GenBank/DDBJ whole genome shotgun (WGS) entry which is preliminary data.</text>
</comment>
<evidence type="ECO:0000256" key="2">
    <source>
        <dbReference type="SAM" id="MobiDB-lite"/>
    </source>
</evidence>
<dbReference type="Pfam" id="PF14075">
    <property type="entry name" value="UBN_AB"/>
    <property type="match status" value="1"/>
</dbReference>
<sequence>MVILDLPPLGSAGTPNETGLDLPRSATVEAMQVDEQATVATQGSLLGAASVQDSSLTDLPDSVPASLNNQVVQTTTTETPAAAVKPKKKRAVLTTSVVAPPEPAAPLPMQTVRLEFDLNNPASFPKPVGKEKPGKALIINFKQEAIDRGVVEKGYWEGLWGLGLTAEGEGEGSDGDMDMEEKTDKKKQGKKNGLLGQVPEPKAGPGPSSSLAALMAAVGDAPDDSAEAERLAAEYHKHYEESAPVKKTIRTRKSRDAEYDVSDPFVDDSELMVDEPLFYQEPKRAGFHVALGDIELCGVVEDEPIVKRRKKRVEGEETGGPVKKRKTKTILGMGIRPGMLNAEIRKNSLNNIVDGMPGSPDVVAIESRQESPEIQVLENTKKDTPAEAWVPRLYAGPEEALATMPEAIHAELRELWRQDTPYRETQYYKNKERKKVFPQDLVAPSKAVGHKAIDLRIMDDPFFDVVAPYHIGYNRFTMKKWLLNNCKDYLAVSIANLEEKILAELQIEIDVLAVDYMQAFEEEMKKAAGETTMEVDPVTGETTVVPIVLPQKKWRWTARLRELFAAAVENVEYEIHYVTKIAEALEEKNKDKPKKVIPLPKGQAIRTRLYGRVVELFPEGWMTTGLLSREMSMMKAKKKQVQA</sequence>
<reference evidence="5" key="1">
    <citation type="submission" date="2020-04" db="EMBL/GenBank/DDBJ databases">
        <title>Analysis of mating type loci in Filobasidium floriforme.</title>
        <authorList>
            <person name="Nowrousian M."/>
        </authorList>
    </citation>
    <scope>NUCLEOTIDE SEQUENCE</scope>
    <source>
        <strain evidence="5">CBS 6242</strain>
    </source>
</reference>
<evidence type="ECO:0000256" key="1">
    <source>
        <dbReference type="ARBA" id="ARBA00022553"/>
    </source>
</evidence>
<dbReference type="Proteomes" id="UP000812966">
    <property type="component" value="Unassembled WGS sequence"/>
</dbReference>
<evidence type="ECO:0000259" key="3">
    <source>
        <dbReference type="Pfam" id="PF08729"/>
    </source>
</evidence>
<evidence type="ECO:0000313" key="5">
    <source>
        <dbReference type="EMBL" id="KAG7528123.1"/>
    </source>
</evidence>
<protein>
    <submittedName>
        <fullName evidence="5">Uncharacterized protein</fullName>
    </submittedName>
</protein>
<dbReference type="InterPro" id="IPR026947">
    <property type="entry name" value="UBN_middle_dom"/>
</dbReference>
<dbReference type="Pfam" id="PF08729">
    <property type="entry name" value="HUN"/>
    <property type="match status" value="1"/>
</dbReference>
<dbReference type="InterPro" id="IPR014840">
    <property type="entry name" value="HRD"/>
</dbReference>
<feature type="compositionally biased region" description="Acidic residues" evidence="2">
    <location>
        <begin position="168"/>
        <end position="179"/>
    </location>
</feature>
<feature type="domain" description="Hpc2-related" evidence="3">
    <location>
        <begin position="253"/>
        <end position="295"/>
    </location>
</feature>
<proteinExistence type="predicted"/>
<evidence type="ECO:0000259" key="4">
    <source>
        <dbReference type="Pfam" id="PF14075"/>
    </source>
</evidence>
<feature type="region of interest" description="Disordered" evidence="2">
    <location>
        <begin position="166"/>
        <end position="210"/>
    </location>
</feature>
<dbReference type="OrthoDB" id="5576775at2759"/>
<organism evidence="5 6">
    <name type="scientific">Filobasidium floriforme</name>
    <dbReference type="NCBI Taxonomy" id="5210"/>
    <lineage>
        <taxon>Eukaryota</taxon>
        <taxon>Fungi</taxon>
        <taxon>Dikarya</taxon>
        <taxon>Basidiomycota</taxon>
        <taxon>Agaricomycotina</taxon>
        <taxon>Tremellomycetes</taxon>
        <taxon>Filobasidiales</taxon>
        <taxon>Filobasidiaceae</taxon>
        <taxon>Filobasidium</taxon>
    </lineage>
</organism>
<feature type="domain" description="Ubinuclein middle" evidence="4">
    <location>
        <begin position="428"/>
        <end position="629"/>
    </location>
</feature>
<evidence type="ECO:0000313" key="6">
    <source>
        <dbReference type="Proteomes" id="UP000812966"/>
    </source>
</evidence>
<dbReference type="AlphaFoldDB" id="A0A8K0JEZ7"/>
<keyword evidence="6" id="KW-1185">Reference proteome</keyword>
<accession>A0A8K0JEZ7</accession>
<keyword evidence="1" id="KW-0597">Phosphoprotein</keyword>
<name>A0A8K0JEZ7_9TREE</name>